<dbReference type="RefSeq" id="WP_055264804.1">
    <property type="nucleotide sequence ID" value="NZ_CZAL01000001.1"/>
</dbReference>
<name>A0A174GI29_9FIRM</name>
<sequence>MKRRWFIYLIIGIIMITGGCLGYLQFGRDMDVYGSYAMTADNYHEERLIVVLNKLYVADQKACAEKIVKCCRENSFKSVRFSYDQSIPNVLYVTVYAPKWQAEKGKQMFAFSYLPEDSDGTYSTIDNPEEFILEIEE</sequence>
<dbReference type="AlphaFoldDB" id="A0A174GI29"/>
<dbReference type="Proteomes" id="UP000095709">
    <property type="component" value="Unassembled WGS sequence"/>
</dbReference>
<organism evidence="2 3">
    <name type="scientific">Fusicatenibacter saccharivorans</name>
    <dbReference type="NCBI Taxonomy" id="1150298"/>
    <lineage>
        <taxon>Bacteria</taxon>
        <taxon>Bacillati</taxon>
        <taxon>Bacillota</taxon>
        <taxon>Clostridia</taxon>
        <taxon>Lachnospirales</taxon>
        <taxon>Lachnospiraceae</taxon>
        <taxon>Fusicatenibacter</taxon>
    </lineage>
</organism>
<evidence type="ECO:0000256" key="1">
    <source>
        <dbReference type="SAM" id="Phobius"/>
    </source>
</evidence>
<accession>A0A174GI29</accession>
<dbReference type="EMBL" id="CZAL01000001">
    <property type="protein sequence ID" value="CUO62262.1"/>
    <property type="molecule type" value="Genomic_DNA"/>
</dbReference>
<proteinExistence type="predicted"/>
<reference evidence="2 3" key="1">
    <citation type="submission" date="2015-09" db="EMBL/GenBank/DDBJ databases">
        <authorList>
            <consortium name="Pathogen Informatics"/>
        </authorList>
    </citation>
    <scope>NUCLEOTIDE SEQUENCE [LARGE SCALE GENOMIC DNA]</scope>
    <source>
        <strain evidence="2 3">2789STDY5834885</strain>
    </source>
</reference>
<keyword evidence="1" id="KW-0472">Membrane</keyword>
<evidence type="ECO:0000313" key="3">
    <source>
        <dbReference type="Proteomes" id="UP000095709"/>
    </source>
</evidence>
<evidence type="ECO:0000313" key="2">
    <source>
        <dbReference type="EMBL" id="CUO62262.1"/>
    </source>
</evidence>
<keyword evidence="1" id="KW-0812">Transmembrane</keyword>
<dbReference type="PROSITE" id="PS51257">
    <property type="entry name" value="PROKAR_LIPOPROTEIN"/>
    <property type="match status" value="1"/>
</dbReference>
<gene>
    <name evidence="2" type="ORF">ERS852498_00063</name>
</gene>
<keyword evidence="1" id="KW-1133">Transmembrane helix</keyword>
<feature type="transmembrane region" description="Helical" evidence="1">
    <location>
        <begin position="6"/>
        <end position="26"/>
    </location>
</feature>
<protein>
    <submittedName>
        <fullName evidence="2">Uncharacterized protein</fullName>
    </submittedName>
</protein>